<evidence type="ECO:0000256" key="6">
    <source>
        <dbReference type="ARBA" id="ARBA00022485"/>
    </source>
</evidence>
<dbReference type="InterPro" id="IPR011257">
    <property type="entry name" value="DNA_glycosylase"/>
</dbReference>
<comment type="catalytic activity">
    <reaction evidence="1 14">
        <text>Hydrolyzes free adenine bases from 7,8-dihydro-8-oxoguanine:adenine mismatched double-stranded DNA, leaving an apurinic site.</text>
        <dbReference type="EC" id="3.2.2.31"/>
    </reaction>
</comment>
<dbReference type="AlphaFoldDB" id="A0A4D6YBF7"/>
<evidence type="ECO:0000256" key="10">
    <source>
        <dbReference type="ARBA" id="ARBA00023004"/>
    </source>
</evidence>
<dbReference type="GO" id="GO:0000701">
    <property type="term" value="F:purine-specific mismatch base pair DNA N-glycosylase activity"/>
    <property type="evidence" value="ECO:0007669"/>
    <property type="project" value="UniProtKB-EC"/>
</dbReference>
<feature type="domain" description="HhH-GPD" evidence="15">
    <location>
        <begin position="39"/>
        <end position="190"/>
    </location>
</feature>
<keyword evidence="13 14" id="KW-0326">Glycosidase</keyword>
<reference evidence="16 17" key="2">
    <citation type="submission" date="2019-05" db="EMBL/GenBank/DDBJ databases">
        <title>Genome evolution of the obligate endosymbiont Buchnera aphidicola.</title>
        <authorList>
            <person name="Moran N.A."/>
        </authorList>
    </citation>
    <scope>NUCLEOTIDE SEQUENCE [LARGE SCALE GENOMIC DNA]</scope>
    <source>
        <strain evidence="16 17">Hta</strain>
    </source>
</reference>
<dbReference type="EMBL" id="CP034873">
    <property type="protein sequence ID" value="QCI21825.1"/>
    <property type="molecule type" value="Genomic_DNA"/>
</dbReference>
<evidence type="ECO:0000256" key="14">
    <source>
        <dbReference type="RuleBase" id="RU365096"/>
    </source>
</evidence>
<dbReference type="Pfam" id="PF14815">
    <property type="entry name" value="NUDIX_4"/>
    <property type="match status" value="1"/>
</dbReference>
<evidence type="ECO:0000256" key="9">
    <source>
        <dbReference type="ARBA" id="ARBA00022801"/>
    </source>
</evidence>
<keyword evidence="7" id="KW-0479">Metal-binding</keyword>
<evidence type="ECO:0000256" key="1">
    <source>
        <dbReference type="ARBA" id="ARBA00000843"/>
    </source>
</evidence>
<dbReference type="InterPro" id="IPR005760">
    <property type="entry name" value="A/G_AdeGlyc_MutY"/>
</dbReference>
<comment type="similarity">
    <text evidence="3 14">Belongs to the Nth/MutY family.</text>
</comment>
<dbReference type="InterPro" id="IPR044298">
    <property type="entry name" value="MIG/MutY"/>
</dbReference>
<dbReference type="Pfam" id="PF00730">
    <property type="entry name" value="HhH-GPD"/>
    <property type="match status" value="1"/>
</dbReference>
<evidence type="ECO:0000256" key="8">
    <source>
        <dbReference type="ARBA" id="ARBA00022763"/>
    </source>
</evidence>
<organism evidence="16 17">
    <name type="scientific">Buchnera aphidicola</name>
    <name type="common">Hyadaphis tataricae</name>
    <dbReference type="NCBI Taxonomy" id="1241859"/>
    <lineage>
        <taxon>Bacteria</taxon>
        <taxon>Pseudomonadati</taxon>
        <taxon>Pseudomonadota</taxon>
        <taxon>Gammaproteobacteria</taxon>
        <taxon>Enterobacterales</taxon>
        <taxon>Erwiniaceae</taxon>
        <taxon>Buchnera</taxon>
    </lineage>
</organism>
<evidence type="ECO:0000313" key="16">
    <source>
        <dbReference type="EMBL" id="QCI21825.1"/>
    </source>
</evidence>
<dbReference type="Gene3D" id="1.10.340.30">
    <property type="entry name" value="Hypothetical protein, domain 2"/>
    <property type="match status" value="1"/>
</dbReference>
<evidence type="ECO:0000313" key="17">
    <source>
        <dbReference type="Proteomes" id="UP000298773"/>
    </source>
</evidence>
<dbReference type="InterPro" id="IPR015797">
    <property type="entry name" value="NUDIX_hydrolase-like_dom_sf"/>
</dbReference>
<dbReference type="GO" id="GO:0006284">
    <property type="term" value="P:base-excision repair"/>
    <property type="evidence" value="ECO:0007669"/>
    <property type="project" value="UniProtKB-UniRule"/>
</dbReference>
<protein>
    <recommendedName>
        <fullName evidence="5 14">Adenine DNA glycosylase</fullName>
        <ecNumber evidence="4 14">3.2.2.31</ecNumber>
    </recommendedName>
</protein>
<dbReference type="NCBIfam" id="TIGR01084">
    <property type="entry name" value="mutY"/>
    <property type="match status" value="1"/>
</dbReference>
<keyword evidence="6" id="KW-0004">4Fe-4S</keyword>
<dbReference type="RefSeq" id="WP_158356793.1">
    <property type="nucleotide sequence ID" value="NZ_CP034873.1"/>
</dbReference>
<dbReference type="OrthoDB" id="9802365at2"/>
<evidence type="ECO:0000256" key="2">
    <source>
        <dbReference type="ARBA" id="ARBA00002933"/>
    </source>
</evidence>
<dbReference type="InterPro" id="IPR004036">
    <property type="entry name" value="Endonuclease-III-like_CS2"/>
</dbReference>
<evidence type="ECO:0000256" key="11">
    <source>
        <dbReference type="ARBA" id="ARBA00023014"/>
    </source>
</evidence>
<dbReference type="SUPFAM" id="SSF55811">
    <property type="entry name" value="Nudix"/>
    <property type="match status" value="1"/>
</dbReference>
<dbReference type="GO" id="GO:0046872">
    <property type="term" value="F:metal ion binding"/>
    <property type="evidence" value="ECO:0007669"/>
    <property type="project" value="UniProtKB-UniRule"/>
</dbReference>
<keyword evidence="11" id="KW-0411">Iron-sulfur</keyword>
<keyword evidence="9" id="KW-0378">Hydrolase</keyword>
<dbReference type="GO" id="GO:0006298">
    <property type="term" value="P:mismatch repair"/>
    <property type="evidence" value="ECO:0007669"/>
    <property type="project" value="TreeGrafter"/>
</dbReference>
<dbReference type="InterPro" id="IPR023170">
    <property type="entry name" value="HhH_base_excis_C"/>
</dbReference>
<dbReference type="InterPro" id="IPR029119">
    <property type="entry name" value="MutY_C"/>
</dbReference>
<dbReference type="GO" id="GO:0051539">
    <property type="term" value="F:4 iron, 4 sulfur cluster binding"/>
    <property type="evidence" value="ECO:0007669"/>
    <property type="project" value="UniProtKB-UniRule"/>
</dbReference>
<evidence type="ECO:0000256" key="7">
    <source>
        <dbReference type="ARBA" id="ARBA00022723"/>
    </source>
</evidence>
<dbReference type="EC" id="3.2.2.31" evidence="4 14"/>
<proteinExistence type="inferred from homology"/>
<dbReference type="Gene3D" id="3.90.79.10">
    <property type="entry name" value="Nucleoside Triphosphate Pyrophosphohydrolase"/>
    <property type="match status" value="1"/>
</dbReference>
<dbReference type="PROSITE" id="PS01155">
    <property type="entry name" value="ENDONUCLEASE_III_2"/>
    <property type="match status" value="1"/>
</dbReference>
<name>A0A4D6YBF7_9GAMM</name>
<dbReference type="CDD" id="cd00056">
    <property type="entry name" value="ENDO3c"/>
    <property type="match status" value="1"/>
</dbReference>
<dbReference type="PANTHER" id="PTHR42944">
    <property type="entry name" value="ADENINE DNA GLYCOSYLASE"/>
    <property type="match status" value="1"/>
</dbReference>
<comment type="cofactor">
    <cofactor evidence="14">
        <name>[4Fe-4S] cluster</name>
        <dbReference type="ChEBI" id="CHEBI:49883"/>
    </cofactor>
    <text evidence="14">Binds 1 [4Fe-4S] cluster.</text>
</comment>
<comment type="function">
    <text evidence="2">Adenine glycosylase active on G-A mispairs. MutY also corrects error-prone DNA synthesis past GO lesions which are due to the oxidatively damaged form of guanine: 7,8-dihydro-8-oxoguanine (8-oxo-dGTP).</text>
</comment>
<evidence type="ECO:0000256" key="12">
    <source>
        <dbReference type="ARBA" id="ARBA00023204"/>
    </source>
</evidence>
<dbReference type="SMART" id="SM00478">
    <property type="entry name" value="ENDO3c"/>
    <property type="match status" value="1"/>
</dbReference>
<evidence type="ECO:0000256" key="3">
    <source>
        <dbReference type="ARBA" id="ARBA00008343"/>
    </source>
</evidence>
<keyword evidence="8 14" id="KW-0227">DNA damage</keyword>
<dbReference type="Proteomes" id="UP000298773">
    <property type="component" value="Chromosome"/>
</dbReference>
<dbReference type="GO" id="GO:0032357">
    <property type="term" value="F:oxidized purine DNA binding"/>
    <property type="evidence" value="ECO:0007669"/>
    <property type="project" value="TreeGrafter"/>
</dbReference>
<reference evidence="16 17" key="1">
    <citation type="submission" date="2018-12" db="EMBL/GenBank/DDBJ databases">
        <authorList>
            <person name="Chong R.A."/>
        </authorList>
    </citation>
    <scope>NUCLEOTIDE SEQUENCE [LARGE SCALE GENOMIC DNA]</scope>
    <source>
        <strain evidence="16 17">Hta</strain>
    </source>
</reference>
<dbReference type="GO" id="GO:0034039">
    <property type="term" value="F:8-oxo-7,8-dihydroguanine DNA N-glycosylase activity"/>
    <property type="evidence" value="ECO:0007669"/>
    <property type="project" value="TreeGrafter"/>
</dbReference>
<dbReference type="PANTHER" id="PTHR42944:SF1">
    <property type="entry name" value="ADENINE DNA GLYCOSYLASE"/>
    <property type="match status" value="1"/>
</dbReference>
<keyword evidence="12" id="KW-0234">DNA repair</keyword>
<evidence type="ECO:0000259" key="15">
    <source>
        <dbReference type="SMART" id="SM00478"/>
    </source>
</evidence>
<dbReference type="Gene3D" id="1.10.1670.10">
    <property type="entry name" value="Helix-hairpin-Helix base-excision DNA repair enzymes (C-terminal)"/>
    <property type="match status" value="1"/>
</dbReference>
<dbReference type="InterPro" id="IPR003265">
    <property type="entry name" value="HhH-GPD_domain"/>
</dbReference>
<sequence>MAKYTISQLVLNWYHEYGRKHLPWQKNQTLYTVWISEVMLQQTQVESAIPFFKKFILRFPNLQALQKATLDDILYLWSGLGYYHRAKNIHKAVQIIYEKHHGKFPDQFLDIIQLPGIGKSTAGAILSLSLNYFYSILDGNVKRILVRYYGIISPLKNRITEKKLWNLIESITPIHNTRQFNQAMMDIGALICTIKMTKCYICPLKQTCIAYKKNILKQCSLQSIKTIKPKKISWFIIIKFYNHIWMIKNTKKNLWKNLFCFPQFDNENTALEWLKEKKIHSNKIKKLISFIHKFSHYILHIYPILVEIPDFLPFYDQNNNSIWYNLKKPQHVGLPQPVKKIFTLF</sequence>
<gene>
    <name evidence="16" type="primary">mutY</name>
    <name evidence="16" type="ORF">D9V69_02760</name>
</gene>
<evidence type="ECO:0000256" key="5">
    <source>
        <dbReference type="ARBA" id="ARBA00022023"/>
    </source>
</evidence>
<evidence type="ECO:0000256" key="4">
    <source>
        <dbReference type="ARBA" id="ARBA00012045"/>
    </source>
</evidence>
<dbReference type="CDD" id="cd03431">
    <property type="entry name" value="NUDIX_DNA_Glycosylase_C-MutY"/>
    <property type="match status" value="1"/>
</dbReference>
<dbReference type="GO" id="GO:0035485">
    <property type="term" value="F:adenine/guanine mispair binding"/>
    <property type="evidence" value="ECO:0007669"/>
    <property type="project" value="TreeGrafter"/>
</dbReference>
<accession>A0A4D6YBF7</accession>
<keyword evidence="10 14" id="KW-0408">Iron</keyword>
<dbReference type="SUPFAM" id="SSF48150">
    <property type="entry name" value="DNA-glycosylase"/>
    <property type="match status" value="1"/>
</dbReference>
<evidence type="ECO:0000256" key="13">
    <source>
        <dbReference type="ARBA" id="ARBA00023295"/>
    </source>
</evidence>